<comment type="subcellular location">
    <subcellularLocation>
        <location evidence="1">Membrane</location>
        <topology evidence="1">Multi-pass membrane protein</topology>
    </subcellularLocation>
</comment>
<keyword evidence="3 6" id="KW-0812">Transmembrane</keyword>
<feature type="transmembrane region" description="Helical" evidence="6">
    <location>
        <begin position="166"/>
        <end position="184"/>
    </location>
</feature>
<gene>
    <name evidence="7" type="ORF">NOR51B_483</name>
</gene>
<dbReference type="AlphaFoldDB" id="B8KXA1"/>
<keyword evidence="5 6" id="KW-0472">Membrane</keyword>
<evidence type="ECO:0000256" key="6">
    <source>
        <dbReference type="SAM" id="Phobius"/>
    </source>
</evidence>
<reference evidence="8" key="1">
    <citation type="journal article" date="2013" name="BMC Microbiol.">
        <title>Taxonomy and evolution of bacteriochlorophyll a-containing members of the OM60/NOR5 clade of marine gammaproteobacteria: description of Luminiphilus syltensis gen. nov., sp. nov., reclassification of Haliea rubra as Pseudohaliea rubra gen. nov., comb. nov., and emendation of Chromatocurvus halotolerans.</title>
        <authorList>
            <person name="Spring S."/>
            <person name="Riedel T."/>
            <person name="Sproer C."/>
            <person name="Yan S."/>
            <person name="Harder J."/>
            <person name="Fuchs B.M."/>
        </authorList>
    </citation>
    <scope>NUCLEOTIDE SEQUENCE [LARGE SCALE GENOMIC DNA]</scope>
    <source>
        <strain evidence="8">NOR51-B</strain>
    </source>
</reference>
<comment type="similarity">
    <text evidence="2">Belongs to the TMEM86 family.</text>
</comment>
<keyword evidence="8" id="KW-1185">Reference proteome</keyword>
<evidence type="ECO:0000256" key="1">
    <source>
        <dbReference type="ARBA" id="ARBA00004141"/>
    </source>
</evidence>
<feature type="transmembrane region" description="Helical" evidence="6">
    <location>
        <begin position="109"/>
        <end position="130"/>
    </location>
</feature>
<evidence type="ECO:0000313" key="8">
    <source>
        <dbReference type="Proteomes" id="UP000004699"/>
    </source>
</evidence>
<keyword evidence="4 6" id="KW-1133">Transmembrane helix</keyword>
<dbReference type="EMBL" id="DS999411">
    <property type="protein sequence ID" value="EED34546.1"/>
    <property type="molecule type" value="Genomic_DNA"/>
</dbReference>
<evidence type="ECO:0000256" key="4">
    <source>
        <dbReference type="ARBA" id="ARBA00022989"/>
    </source>
</evidence>
<feature type="transmembrane region" description="Helical" evidence="6">
    <location>
        <begin position="83"/>
        <end position="103"/>
    </location>
</feature>
<dbReference type="PANTHER" id="PTHR31885:SF6">
    <property type="entry name" value="GH04784P"/>
    <property type="match status" value="1"/>
</dbReference>
<protein>
    <submittedName>
        <fullName evidence="7">YhhN-like protein</fullName>
    </submittedName>
</protein>
<proteinExistence type="inferred from homology"/>
<feature type="transmembrane region" description="Helical" evidence="6">
    <location>
        <begin position="58"/>
        <end position="76"/>
    </location>
</feature>
<dbReference type="Pfam" id="PF07947">
    <property type="entry name" value="YhhN"/>
    <property type="match status" value="1"/>
</dbReference>
<feature type="transmembrane region" description="Helical" evidence="6">
    <location>
        <begin position="142"/>
        <end position="160"/>
    </location>
</feature>
<evidence type="ECO:0000256" key="3">
    <source>
        <dbReference type="ARBA" id="ARBA00022692"/>
    </source>
</evidence>
<dbReference type="STRING" id="565045.NOR51B_483"/>
<dbReference type="PANTHER" id="PTHR31885">
    <property type="entry name" value="GH04784P"/>
    <property type="match status" value="1"/>
</dbReference>
<dbReference type="GO" id="GO:0016787">
    <property type="term" value="F:hydrolase activity"/>
    <property type="evidence" value="ECO:0007669"/>
    <property type="project" value="TreeGrafter"/>
</dbReference>
<dbReference type="RefSeq" id="WP_009019294.1">
    <property type="nucleotide sequence ID" value="NZ_DS999411.1"/>
</dbReference>
<name>B8KXA1_9GAMM</name>
<dbReference type="InterPro" id="IPR012506">
    <property type="entry name" value="TMEM86B-like"/>
</dbReference>
<feature type="transmembrane region" description="Helical" evidence="6">
    <location>
        <begin position="6"/>
        <end position="25"/>
    </location>
</feature>
<accession>B8KXA1</accession>
<dbReference type="Proteomes" id="UP000004699">
    <property type="component" value="Unassembled WGS sequence"/>
</dbReference>
<evidence type="ECO:0000313" key="7">
    <source>
        <dbReference type="EMBL" id="EED34546.1"/>
    </source>
</evidence>
<sequence length="216" mass="23365">MATLQHIDIGIILVAVISVIALLWCDRNHPPMEWLFKPLASVCFVLLAMSGGAQDSTYGALILGGLCLSVIGDLMLIPKNEKAFTFGLSAFLLAHLFYAAAFLQLPVNTYGLLMSVAPAGILGIATVRWLYRDLPAKRVTPVFTYIVVICLVLVAAGGTWKTGLSGWILVGAWGFAASDLSVAGQQFKQAGLRYRAWGLPLYFASQMMLAWSARLI</sequence>
<evidence type="ECO:0000256" key="2">
    <source>
        <dbReference type="ARBA" id="ARBA00007375"/>
    </source>
</evidence>
<dbReference type="HOGENOM" id="CLU_079086_4_0_6"/>
<organism evidence="7 8">
    <name type="scientific">Luminiphilus syltensis NOR5-1B</name>
    <dbReference type="NCBI Taxonomy" id="565045"/>
    <lineage>
        <taxon>Bacteria</taxon>
        <taxon>Pseudomonadati</taxon>
        <taxon>Pseudomonadota</taxon>
        <taxon>Gammaproteobacteria</taxon>
        <taxon>Cellvibrionales</taxon>
        <taxon>Halieaceae</taxon>
        <taxon>Luminiphilus</taxon>
    </lineage>
</organism>
<dbReference type="eggNOG" id="COG3714">
    <property type="taxonomic scope" value="Bacteria"/>
</dbReference>
<evidence type="ECO:0000256" key="5">
    <source>
        <dbReference type="ARBA" id="ARBA00023136"/>
    </source>
</evidence>
<dbReference type="GO" id="GO:0016020">
    <property type="term" value="C:membrane"/>
    <property type="evidence" value="ECO:0007669"/>
    <property type="project" value="UniProtKB-SubCell"/>
</dbReference>